<evidence type="ECO:0000256" key="2">
    <source>
        <dbReference type="ARBA" id="ARBA00022448"/>
    </source>
</evidence>
<feature type="transmembrane region" description="Helical" evidence="7">
    <location>
        <begin position="164"/>
        <end position="184"/>
    </location>
</feature>
<comment type="subcellular location">
    <subcellularLocation>
        <location evidence="1 7">Cell membrane</location>
        <topology evidence="1 7">Multi-pass membrane protein</topology>
    </subcellularLocation>
</comment>
<evidence type="ECO:0000256" key="4">
    <source>
        <dbReference type="ARBA" id="ARBA00022692"/>
    </source>
</evidence>
<evidence type="ECO:0000256" key="5">
    <source>
        <dbReference type="ARBA" id="ARBA00022989"/>
    </source>
</evidence>
<feature type="transmembrane region" description="Helical" evidence="7">
    <location>
        <begin position="242"/>
        <end position="263"/>
    </location>
</feature>
<dbReference type="GO" id="GO:0005886">
    <property type="term" value="C:plasma membrane"/>
    <property type="evidence" value="ECO:0007669"/>
    <property type="project" value="UniProtKB-SubCell"/>
</dbReference>
<gene>
    <name evidence="9" type="ORF">HYG85_21665</name>
</gene>
<keyword evidence="6 7" id="KW-0472">Membrane</keyword>
<keyword evidence="3" id="KW-1003">Cell membrane</keyword>
<feature type="transmembrane region" description="Helical" evidence="7">
    <location>
        <begin position="91"/>
        <end position="113"/>
    </location>
</feature>
<organism evidence="9 10">
    <name type="scientific">Vallitalea guaymasensis</name>
    <dbReference type="NCBI Taxonomy" id="1185412"/>
    <lineage>
        <taxon>Bacteria</taxon>
        <taxon>Bacillati</taxon>
        <taxon>Bacillota</taxon>
        <taxon>Clostridia</taxon>
        <taxon>Lachnospirales</taxon>
        <taxon>Vallitaleaceae</taxon>
        <taxon>Vallitalea</taxon>
    </lineage>
</organism>
<keyword evidence="10" id="KW-1185">Reference proteome</keyword>
<dbReference type="PANTHER" id="PTHR43744">
    <property type="entry name" value="ABC TRANSPORTER PERMEASE PROTEIN MG189-RELATED-RELATED"/>
    <property type="match status" value="1"/>
</dbReference>
<evidence type="ECO:0000256" key="7">
    <source>
        <dbReference type="RuleBase" id="RU363032"/>
    </source>
</evidence>
<dbReference type="InterPro" id="IPR000515">
    <property type="entry name" value="MetI-like"/>
</dbReference>
<dbReference type="AlphaFoldDB" id="A0A8J8SF05"/>
<dbReference type="InterPro" id="IPR035906">
    <property type="entry name" value="MetI-like_sf"/>
</dbReference>
<comment type="similarity">
    <text evidence="7">Belongs to the binding-protein-dependent transport system permease family.</text>
</comment>
<evidence type="ECO:0000259" key="8">
    <source>
        <dbReference type="PROSITE" id="PS50928"/>
    </source>
</evidence>
<keyword evidence="2 7" id="KW-0813">Transport</keyword>
<dbReference type="Pfam" id="PF00528">
    <property type="entry name" value="BPD_transp_1"/>
    <property type="match status" value="1"/>
</dbReference>
<dbReference type="Gene3D" id="1.10.3720.10">
    <property type="entry name" value="MetI-like"/>
    <property type="match status" value="1"/>
</dbReference>
<dbReference type="EMBL" id="CP058561">
    <property type="protein sequence ID" value="QUH32096.1"/>
    <property type="molecule type" value="Genomic_DNA"/>
</dbReference>
<dbReference type="PROSITE" id="PS50928">
    <property type="entry name" value="ABC_TM1"/>
    <property type="match status" value="1"/>
</dbReference>
<dbReference type="CDD" id="cd06261">
    <property type="entry name" value="TM_PBP2"/>
    <property type="match status" value="1"/>
</dbReference>
<feature type="transmembrane region" description="Helical" evidence="7">
    <location>
        <begin position="56"/>
        <end position="79"/>
    </location>
</feature>
<evidence type="ECO:0000313" key="9">
    <source>
        <dbReference type="EMBL" id="QUH32096.1"/>
    </source>
</evidence>
<reference evidence="9 10" key="1">
    <citation type="submission" date="2020-07" db="EMBL/GenBank/DDBJ databases">
        <title>Vallitalea guaymasensis genome.</title>
        <authorList>
            <person name="Postec A."/>
        </authorList>
    </citation>
    <scope>NUCLEOTIDE SEQUENCE [LARGE SCALE GENOMIC DNA]</scope>
    <source>
        <strain evidence="9 10">Ra1766G1</strain>
    </source>
</reference>
<feature type="domain" description="ABC transmembrane type-1" evidence="8">
    <location>
        <begin position="56"/>
        <end position="260"/>
    </location>
</feature>
<proteinExistence type="inferred from homology"/>
<evidence type="ECO:0000256" key="1">
    <source>
        <dbReference type="ARBA" id="ARBA00004651"/>
    </source>
</evidence>
<name>A0A8J8SF05_9FIRM</name>
<keyword evidence="4 7" id="KW-0812">Transmembrane</keyword>
<evidence type="ECO:0000313" key="10">
    <source>
        <dbReference type="Proteomes" id="UP000677305"/>
    </source>
</evidence>
<dbReference type="Proteomes" id="UP000677305">
    <property type="component" value="Chromosome"/>
</dbReference>
<keyword evidence="5 7" id="KW-1133">Transmembrane helix</keyword>
<accession>A0A8J8SF05</accession>
<dbReference type="GO" id="GO:0055085">
    <property type="term" value="P:transmembrane transport"/>
    <property type="evidence" value="ECO:0007669"/>
    <property type="project" value="InterPro"/>
</dbReference>
<dbReference type="SUPFAM" id="SSF161098">
    <property type="entry name" value="MetI-like"/>
    <property type="match status" value="1"/>
</dbReference>
<evidence type="ECO:0000256" key="6">
    <source>
        <dbReference type="ARBA" id="ARBA00023136"/>
    </source>
</evidence>
<protein>
    <submittedName>
        <fullName evidence="9">Carbohydrate ABC transporter permease</fullName>
    </submittedName>
</protein>
<dbReference type="PANTHER" id="PTHR43744:SF9">
    <property type="entry name" value="POLYGALACTURONAN_RHAMNOGALACTURONAN TRANSPORT SYSTEM PERMEASE PROTEIN YTCP"/>
    <property type="match status" value="1"/>
</dbReference>
<sequence>MVSFAIIMIYPFYNQFILSLNDGVDAARGGIYLLPRVFTITNYKMLFENTNLTKGFLISVARVLVGTSTSLLATGLLSYVVTVKNFSGRKFLRVLFIFTMYFSGGLIPFYLLVMNLKLNDTFTVLWLPSLVNVYYMLIISSYMQGLPDSIVESARIDGCSEIRIFFQIIAPICKPVFAAIAIYLCANHWNSWFDSLIYNPSGDLDTLQVYLRRILLEVEALEKIQDVASKNEASEFRNVSSITLRAATTMVVTLPIVFVYPFFQKYFVGGITMGSVKG</sequence>
<evidence type="ECO:0000256" key="3">
    <source>
        <dbReference type="ARBA" id="ARBA00022475"/>
    </source>
</evidence>
<feature type="transmembrane region" description="Helical" evidence="7">
    <location>
        <begin position="125"/>
        <end position="143"/>
    </location>
</feature>
<dbReference type="KEGG" id="vgu:HYG85_21665"/>